<evidence type="ECO:0000313" key="1">
    <source>
        <dbReference type="EMBL" id="CAL0311113.1"/>
    </source>
</evidence>
<comment type="caution">
    <text evidence="1">The sequence shown here is derived from an EMBL/GenBank/DDBJ whole genome shotgun (WGS) entry which is preliminary data.</text>
</comment>
<organism evidence="1 2">
    <name type="scientific">Lupinus luteus</name>
    <name type="common">European yellow lupine</name>
    <dbReference type="NCBI Taxonomy" id="3873"/>
    <lineage>
        <taxon>Eukaryota</taxon>
        <taxon>Viridiplantae</taxon>
        <taxon>Streptophyta</taxon>
        <taxon>Embryophyta</taxon>
        <taxon>Tracheophyta</taxon>
        <taxon>Spermatophyta</taxon>
        <taxon>Magnoliopsida</taxon>
        <taxon>eudicotyledons</taxon>
        <taxon>Gunneridae</taxon>
        <taxon>Pentapetalae</taxon>
        <taxon>rosids</taxon>
        <taxon>fabids</taxon>
        <taxon>Fabales</taxon>
        <taxon>Fabaceae</taxon>
        <taxon>Papilionoideae</taxon>
        <taxon>50 kb inversion clade</taxon>
        <taxon>genistoids sensu lato</taxon>
        <taxon>core genistoids</taxon>
        <taxon>Genisteae</taxon>
        <taxon>Lupinus</taxon>
    </lineage>
</organism>
<accession>A0AAV1WP92</accession>
<keyword evidence="2" id="KW-1185">Reference proteome</keyword>
<proteinExistence type="predicted"/>
<reference evidence="1 2" key="1">
    <citation type="submission" date="2024-03" db="EMBL/GenBank/DDBJ databases">
        <authorList>
            <person name="Martinez-Hernandez J."/>
        </authorList>
    </citation>
    <scope>NUCLEOTIDE SEQUENCE [LARGE SCALE GENOMIC DNA]</scope>
</reference>
<sequence>MGMKEKMSKKKVCKNVKIEKKMMRCMKLVSISTIKMNKVMKQECHKSKQLGSRYGDISNNVVNAGYFYIDTCSE</sequence>
<name>A0AAV1WP92_LUPLU</name>
<protein>
    <submittedName>
        <fullName evidence="1">Uncharacterized protein</fullName>
    </submittedName>
</protein>
<gene>
    <name evidence="1" type="ORF">LLUT_LOCUS12173</name>
</gene>
<dbReference type="EMBL" id="CAXHTB010000008">
    <property type="protein sequence ID" value="CAL0311113.1"/>
    <property type="molecule type" value="Genomic_DNA"/>
</dbReference>
<dbReference type="AlphaFoldDB" id="A0AAV1WP92"/>
<dbReference type="Proteomes" id="UP001497480">
    <property type="component" value="Unassembled WGS sequence"/>
</dbReference>
<evidence type="ECO:0000313" key="2">
    <source>
        <dbReference type="Proteomes" id="UP001497480"/>
    </source>
</evidence>